<protein>
    <submittedName>
        <fullName evidence="4">ShTK domain protein</fullName>
    </submittedName>
</protein>
<evidence type="ECO:0000256" key="2">
    <source>
        <dbReference type="SAM" id="SignalP"/>
    </source>
</evidence>
<evidence type="ECO:0000256" key="1">
    <source>
        <dbReference type="PROSITE-ProRule" id="PRU01005"/>
    </source>
</evidence>
<evidence type="ECO:0000313" key="4">
    <source>
        <dbReference type="EMBL" id="KHJ76627.1"/>
    </source>
</evidence>
<feature type="chain" id="PRO_5002064240" evidence="2">
    <location>
        <begin position="32"/>
        <end position="78"/>
    </location>
</feature>
<name>A0A0B1RZJ9_OESDE</name>
<gene>
    <name evidence="4" type="ORF">OESDEN_23753</name>
</gene>
<evidence type="ECO:0000259" key="3">
    <source>
        <dbReference type="PROSITE" id="PS51670"/>
    </source>
</evidence>
<dbReference type="InterPro" id="IPR003582">
    <property type="entry name" value="ShKT_dom"/>
</dbReference>
<feature type="domain" description="ShKT" evidence="3">
    <location>
        <begin position="37"/>
        <end position="75"/>
    </location>
</feature>
<sequence length="78" mass="8745">MASTGSHFITMFVQFLVVLLILNVFTYETVAQVPDPCKDQLQPKYCEGAKTKNLCHDNKSIGLMKRRCAKTCGFCPQS</sequence>
<evidence type="ECO:0000313" key="5">
    <source>
        <dbReference type="Proteomes" id="UP000053660"/>
    </source>
</evidence>
<reference evidence="4 5" key="1">
    <citation type="submission" date="2014-03" db="EMBL/GenBank/DDBJ databases">
        <title>Draft genome of the hookworm Oesophagostomum dentatum.</title>
        <authorList>
            <person name="Mitreva M."/>
        </authorList>
    </citation>
    <scope>NUCLEOTIDE SEQUENCE [LARGE SCALE GENOMIC DNA]</scope>
    <source>
        <strain evidence="4 5">OD-Hann</strain>
    </source>
</reference>
<keyword evidence="5" id="KW-1185">Reference proteome</keyword>
<dbReference type="Gene3D" id="1.10.10.1940">
    <property type="match status" value="1"/>
</dbReference>
<comment type="caution">
    <text evidence="1">Lacks conserved residue(s) required for the propagation of feature annotation.</text>
</comment>
<proteinExistence type="predicted"/>
<feature type="signal peptide" evidence="2">
    <location>
        <begin position="1"/>
        <end position="31"/>
    </location>
</feature>
<keyword evidence="2" id="KW-0732">Signal</keyword>
<dbReference type="EMBL" id="KN611568">
    <property type="protein sequence ID" value="KHJ76627.1"/>
    <property type="molecule type" value="Genomic_DNA"/>
</dbReference>
<dbReference type="Proteomes" id="UP000053660">
    <property type="component" value="Unassembled WGS sequence"/>
</dbReference>
<dbReference type="PROSITE" id="PS51670">
    <property type="entry name" value="SHKT"/>
    <property type="match status" value="1"/>
</dbReference>
<dbReference type="AlphaFoldDB" id="A0A0B1RZJ9"/>
<dbReference type="Pfam" id="PF01549">
    <property type="entry name" value="ShK"/>
    <property type="match status" value="1"/>
</dbReference>
<organism evidence="4 5">
    <name type="scientific">Oesophagostomum dentatum</name>
    <name type="common">Nodular worm</name>
    <dbReference type="NCBI Taxonomy" id="61180"/>
    <lineage>
        <taxon>Eukaryota</taxon>
        <taxon>Metazoa</taxon>
        <taxon>Ecdysozoa</taxon>
        <taxon>Nematoda</taxon>
        <taxon>Chromadorea</taxon>
        <taxon>Rhabditida</taxon>
        <taxon>Rhabditina</taxon>
        <taxon>Rhabditomorpha</taxon>
        <taxon>Strongyloidea</taxon>
        <taxon>Strongylidae</taxon>
        <taxon>Oesophagostomum</taxon>
    </lineage>
</organism>
<accession>A0A0B1RZJ9</accession>